<evidence type="ECO:0000313" key="3">
    <source>
        <dbReference type="Proteomes" id="UP000054564"/>
    </source>
</evidence>
<accession>A0A0L0W207</accession>
<evidence type="ECO:0000256" key="1">
    <source>
        <dbReference type="SAM" id="SignalP"/>
    </source>
</evidence>
<keyword evidence="1" id="KW-0732">Signal</keyword>
<reference evidence="3" key="1">
    <citation type="submission" date="2014-03" db="EMBL/GenBank/DDBJ databases">
        <title>The Genome Sequence of Puccinia striiformis f. sp. tritici PST-78.</title>
        <authorList>
            <consortium name="The Broad Institute Genome Sequencing Platform"/>
            <person name="Cuomo C."/>
            <person name="Hulbert S."/>
            <person name="Chen X."/>
            <person name="Walker B."/>
            <person name="Young S.K."/>
            <person name="Zeng Q."/>
            <person name="Gargeya S."/>
            <person name="Fitzgerald M."/>
            <person name="Haas B."/>
            <person name="Abouelleil A."/>
            <person name="Alvarado L."/>
            <person name="Arachchi H.M."/>
            <person name="Berlin A.M."/>
            <person name="Chapman S.B."/>
            <person name="Goldberg J."/>
            <person name="Griggs A."/>
            <person name="Gujja S."/>
            <person name="Hansen M."/>
            <person name="Howarth C."/>
            <person name="Imamovic A."/>
            <person name="Larimer J."/>
            <person name="McCowan C."/>
            <person name="Montmayeur A."/>
            <person name="Murphy C."/>
            <person name="Neiman D."/>
            <person name="Pearson M."/>
            <person name="Priest M."/>
            <person name="Roberts A."/>
            <person name="Saif S."/>
            <person name="Shea T."/>
            <person name="Sisk P."/>
            <person name="Sykes S."/>
            <person name="Wortman J."/>
            <person name="Nusbaum C."/>
            <person name="Birren B."/>
        </authorList>
    </citation>
    <scope>NUCLEOTIDE SEQUENCE [LARGE SCALE GENOMIC DNA]</scope>
    <source>
        <strain evidence="3">race PST-78</strain>
    </source>
</reference>
<feature type="signal peptide" evidence="1">
    <location>
        <begin position="1"/>
        <end position="18"/>
    </location>
</feature>
<keyword evidence="3" id="KW-1185">Reference proteome</keyword>
<evidence type="ECO:0000313" key="2">
    <source>
        <dbReference type="EMBL" id="KNF05315.1"/>
    </source>
</evidence>
<gene>
    <name evidence="2" type="ORF">PSTG_01529</name>
</gene>
<protein>
    <submittedName>
        <fullName evidence="2">Uncharacterized protein</fullName>
    </submittedName>
</protein>
<feature type="chain" id="PRO_5005550874" evidence="1">
    <location>
        <begin position="19"/>
        <end position="147"/>
    </location>
</feature>
<name>A0A0L0W207_9BASI</name>
<proteinExistence type="predicted"/>
<sequence length="147" mass="16429">MRPWSLFAFLVLTGEGLAMIRREEASSITRSRGKRLAIVFGEPATLDPPHPVYIRRRRPYSPTPDFSNLSIGALRKSGSCSGQPELREIVIVETRKVGGPVVISPPHKTNAEKKTAAYSYNWLRSQANNALSKLISYRHSDSQRLPV</sequence>
<organism evidence="2 3">
    <name type="scientific">Puccinia striiformis f. sp. tritici PST-78</name>
    <dbReference type="NCBI Taxonomy" id="1165861"/>
    <lineage>
        <taxon>Eukaryota</taxon>
        <taxon>Fungi</taxon>
        <taxon>Dikarya</taxon>
        <taxon>Basidiomycota</taxon>
        <taxon>Pucciniomycotina</taxon>
        <taxon>Pucciniomycetes</taxon>
        <taxon>Pucciniales</taxon>
        <taxon>Pucciniaceae</taxon>
        <taxon>Puccinia</taxon>
    </lineage>
</organism>
<dbReference type="EMBL" id="AJIL01000008">
    <property type="protein sequence ID" value="KNF05315.1"/>
    <property type="molecule type" value="Genomic_DNA"/>
</dbReference>
<comment type="caution">
    <text evidence="2">The sequence shown here is derived from an EMBL/GenBank/DDBJ whole genome shotgun (WGS) entry which is preliminary data.</text>
</comment>
<dbReference type="AlphaFoldDB" id="A0A0L0W207"/>
<dbReference type="Proteomes" id="UP000054564">
    <property type="component" value="Unassembled WGS sequence"/>
</dbReference>